<name>A0A1Q5T6N4_9BACL</name>
<dbReference type="InterPro" id="IPR036196">
    <property type="entry name" value="Ptyr_pPase_sf"/>
</dbReference>
<dbReference type="PRINTS" id="PR00719">
    <property type="entry name" value="LMWPTPASE"/>
</dbReference>
<dbReference type="EC" id="3.1.3.48" evidence="2"/>
<feature type="active site" description="Nucleophile" evidence="6">
    <location>
        <position position="31"/>
    </location>
</feature>
<dbReference type="SUPFAM" id="SSF52788">
    <property type="entry name" value="Phosphotyrosine protein phosphatases I"/>
    <property type="match status" value="1"/>
</dbReference>
<accession>A0A1Q5T6N4</accession>
<comment type="catalytic activity">
    <reaction evidence="5">
        <text>O-phospho-L-tyrosyl-[protein] + H2O = L-tyrosyl-[protein] + phosphate</text>
        <dbReference type="Rhea" id="RHEA:10684"/>
        <dbReference type="Rhea" id="RHEA-COMP:10136"/>
        <dbReference type="Rhea" id="RHEA-COMP:20101"/>
        <dbReference type="ChEBI" id="CHEBI:15377"/>
        <dbReference type="ChEBI" id="CHEBI:43474"/>
        <dbReference type="ChEBI" id="CHEBI:46858"/>
        <dbReference type="ChEBI" id="CHEBI:61978"/>
        <dbReference type="EC" id="3.1.3.48"/>
    </reaction>
</comment>
<dbReference type="SMART" id="SM00226">
    <property type="entry name" value="LMWPc"/>
    <property type="match status" value="1"/>
</dbReference>
<keyword evidence="3" id="KW-0378">Hydrolase</keyword>
<evidence type="ECO:0000256" key="1">
    <source>
        <dbReference type="ARBA" id="ARBA00011063"/>
    </source>
</evidence>
<proteinExistence type="inferred from homology"/>
<feature type="domain" description="Phosphotyrosine protein phosphatase I" evidence="7">
    <location>
        <begin position="25"/>
        <end position="172"/>
    </location>
</feature>
<dbReference type="AlphaFoldDB" id="A0A1Q5T6N4"/>
<feature type="active site" description="Proton donor" evidence="6">
    <location>
        <position position="148"/>
    </location>
</feature>
<protein>
    <recommendedName>
        <fullName evidence="2">protein-tyrosine-phosphatase</fullName>
        <ecNumber evidence="2">3.1.3.48</ecNumber>
    </recommendedName>
</protein>
<reference evidence="8 9" key="1">
    <citation type="submission" date="2016-11" db="EMBL/GenBank/DDBJ databases">
        <authorList>
            <person name="Kadnikov V."/>
            <person name="Nazina T."/>
        </authorList>
    </citation>
    <scope>NUCLEOTIDE SEQUENCE [LARGE SCALE GENOMIC DNA]</scope>
    <source>
        <strain evidence="8 9">1017</strain>
    </source>
</reference>
<comment type="similarity">
    <text evidence="1">Belongs to the low molecular weight phosphotyrosine protein phosphatase family.</text>
</comment>
<dbReference type="PANTHER" id="PTHR11717">
    <property type="entry name" value="LOW MOLECULAR WEIGHT PROTEIN TYROSINE PHOSPHATASE"/>
    <property type="match status" value="1"/>
</dbReference>
<dbReference type="Pfam" id="PF01451">
    <property type="entry name" value="LMWPc"/>
    <property type="match status" value="1"/>
</dbReference>
<evidence type="ECO:0000256" key="6">
    <source>
        <dbReference type="PIRSR" id="PIRSR617867-1"/>
    </source>
</evidence>
<dbReference type="CDD" id="cd16343">
    <property type="entry name" value="LMWPTP"/>
    <property type="match status" value="1"/>
</dbReference>
<evidence type="ECO:0000256" key="2">
    <source>
        <dbReference type="ARBA" id="ARBA00013064"/>
    </source>
</evidence>
<dbReference type="Proteomes" id="UP000186030">
    <property type="component" value="Unassembled WGS sequence"/>
</dbReference>
<reference evidence="9" key="2">
    <citation type="submission" date="2017-01" db="EMBL/GenBank/DDBJ databases">
        <title>Genome sequencing and annotation of Geobacillus sp. 1017, a Hydrocarbon-Oxidizing Thermophilic Bacterium Isolated from a Heavy Oil Reservoir (China).</title>
        <authorList>
            <person name="Kadnikov V.V."/>
            <person name="Mardanov A.V."/>
            <person name="Poltaraus A.B."/>
            <person name="Sokolova D.S."/>
            <person name="Semenova E.M."/>
            <person name="Ravin N.V."/>
            <person name="Tourova T.P."/>
            <person name="Nazina T.N."/>
        </authorList>
    </citation>
    <scope>NUCLEOTIDE SEQUENCE [LARGE SCALE GENOMIC DNA]</scope>
    <source>
        <strain evidence="9">1017</strain>
    </source>
</reference>
<dbReference type="FunFam" id="3.40.50.2300:FF:000113">
    <property type="entry name" value="Low molecular weight protein-tyrosine-phosphatase"/>
    <property type="match status" value="1"/>
</dbReference>
<comment type="caution">
    <text evidence="8">The sequence shown here is derived from an EMBL/GenBank/DDBJ whole genome shotgun (WGS) entry which is preliminary data.</text>
</comment>
<dbReference type="InterPro" id="IPR023485">
    <property type="entry name" value="Ptyr_pPase"/>
</dbReference>
<dbReference type="EMBL" id="MQMG01000006">
    <property type="protein sequence ID" value="OKO95805.1"/>
    <property type="molecule type" value="Genomic_DNA"/>
</dbReference>
<keyword evidence="4" id="KW-0904">Protein phosphatase</keyword>
<dbReference type="Gene3D" id="3.40.50.2300">
    <property type="match status" value="1"/>
</dbReference>
<evidence type="ECO:0000256" key="4">
    <source>
        <dbReference type="ARBA" id="ARBA00022912"/>
    </source>
</evidence>
<evidence type="ECO:0000313" key="8">
    <source>
        <dbReference type="EMBL" id="OKO95805.1"/>
    </source>
</evidence>
<evidence type="ECO:0000256" key="5">
    <source>
        <dbReference type="ARBA" id="ARBA00051722"/>
    </source>
</evidence>
<organism evidence="8 9">
    <name type="scientific">Geobacillus proteiniphilus</name>
    <dbReference type="NCBI Taxonomy" id="860353"/>
    <lineage>
        <taxon>Bacteria</taxon>
        <taxon>Bacillati</taxon>
        <taxon>Bacillota</taxon>
        <taxon>Bacilli</taxon>
        <taxon>Bacillales</taxon>
        <taxon>Anoxybacillaceae</taxon>
        <taxon>Geobacillus</taxon>
    </lineage>
</organism>
<evidence type="ECO:0000313" key="9">
    <source>
        <dbReference type="Proteomes" id="UP000186030"/>
    </source>
</evidence>
<dbReference type="GO" id="GO:0004725">
    <property type="term" value="F:protein tyrosine phosphatase activity"/>
    <property type="evidence" value="ECO:0007669"/>
    <property type="project" value="UniProtKB-EC"/>
</dbReference>
<sequence>MKRKEGKLTVESTVDIARGVAVWMIKVLFVCLGNICRSPMAEAVFRHLVKERGLDGLIVVDSAGTGSWHVGEPPHVGTRRVLTENKIDYSGIRARQVNHRDLEEFDYIIAMDAANLNDLRRLAGSRSKAVLARLLDFVPDREKDDVPDPYYTGNFAEVYRLVRSGCEYLLERIIRDHRLGAEETK</sequence>
<gene>
    <name evidence="8" type="ORF">BRO54_0795</name>
</gene>
<evidence type="ECO:0000259" key="7">
    <source>
        <dbReference type="SMART" id="SM00226"/>
    </source>
</evidence>
<feature type="active site" evidence="6">
    <location>
        <position position="37"/>
    </location>
</feature>
<dbReference type="InterPro" id="IPR017867">
    <property type="entry name" value="Tyr_phospatase_low_mol_wt"/>
</dbReference>
<dbReference type="InterPro" id="IPR050438">
    <property type="entry name" value="LMW_PTPase"/>
</dbReference>
<evidence type="ECO:0000256" key="3">
    <source>
        <dbReference type="ARBA" id="ARBA00022801"/>
    </source>
</evidence>
<dbReference type="PANTHER" id="PTHR11717:SF7">
    <property type="entry name" value="LOW MOLECULAR WEIGHT PHOSPHOTYROSINE PROTEIN PHOSPHATASE"/>
    <property type="match status" value="1"/>
</dbReference>